<dbReference type="GeneID" id="10360398"/>
<feature type="transmembrane region" description="Helical" evidence="1">
    <location>
        <begin position="154"/>
        <end position="172"/>
    </location>
</feature>
<dbReference type="EMBL" id="CP002590">
    <property type="protein sequence ID" value="AEA12349.1"/>
    <property type="molecule type" value="Genomic_DNA"/>
</dbReference>
<accession>F2L5H8</accession>
<feature type="transmembrane region" description="Helical" evidence="1">
    <location>
        <begin position="425"/>
        <end position="447"/>
    </location>
</feature>
<feature type="transmembrane region" description="Helical" evidence="1">
    <location>
        <begin position="381"/>
        <end position="404"/>
    </location>
</feature>
<feature type="transmembrane region" description="Helical" evidence="1">
    <location>
        <begin position="54"/>
        <end position="75"/>
    </location>
</feature>
<dbReference type="HOGENOM" id="CLU_027925_0_0_2"/>
<keyword evidence="3" id="KW-1185">Reference proteome</keyword>
<dbReference type="AlphaFoldDB" id="F2L5H8"/>
<feature type="transmembrane region" description="Helical" evidence="1">
    <location>
        <begin position="184"/>
        <end position="201"/>
    </location>
</feature>
<feature type="transmembrane region" description="Helical" evidence="1">
    <location>
        <begin position="23"/>
        <end position="42"/>
    </location>
</feature>
<evidence type="ECO:0000313" key="3">
    <source>
        <dbReference type="Proteomes" id="UP000008138"/>
    </source>
</evidence>
<dbReference type="KEGG" id="tuz:TUZN_0864"/>
<keyword evidence="1" id="KW-0812">Transmembrane</keyword>
<reference evidence="2 3" key="1">
    <citation type="journal article" date="2011" name="J. Bacteriol.">
        <title>Complete genome sequence of the thermoacidophilic crenarchaeon Thermoproteus uzoniensis 768-20.</title>
        <authorList>
            <person name="Mardanov A.V."/>
            <person name="Gumerov V.M."/>
            <person name="Beletsky A.V."/>
            <person name="Prokofeva M.I."/>
            <person name="Bonch-Osmolovskaya E.A."/>
            <person name="Ravin N.V."/>
            <person name="Skryabin K.G."/>
        </authorList>
    </citation>
    <scope>NUCLEOTIDE SEQUENCE [LARGE SCALE GENOMIC DNA]</scope>
    <source>
        <strain evidence="2 3">768-20</strain>
    </source>
</reference>
<dbReference type="STRING" id="999630.TUZN_0864"/>
<name>F2L5H8_THEU7</name>
<keyword evidence="1" id="KW-1133">Transmembrane helix</keyword>
<dbReference type="RefSeq" id="WP_013679685.1">
    <property type="nucleotide sequence ID" value="NC_015315.1"/>
</dbReference>
<evidence type="ECO:0008006" key="4">
    <source>
        <dbReference type="Google" id="ProtNLM"/>
    </source>
</evidence>
<feature type="transmembrane region" description="Helical" evidence="1">
    <location>
        <begin position="350"/>
        <end position="369"/>
    </location>
</feature>
<proteinExistence type="predicted"/>
<dbReference type="Proteomes" id="UP000008138">
    <property type="component" value="Chromosome"/>
</dbReference>
<feature type="transmembrane region" description="Helical" evidence="1">
    <location>
        <begin position="280"/>
        <end position="299"/>
    </location>
</feature>
<evidence type="ECO:0000256" key="1">
    <source>
        <dbReference type="SAM" id="Phobius"/>
    </source>
</evidence>
<evidence type="ECO:0000313" key="2">
    <source>
        <dbReference type="EMBL" id="AEA12349.1"/>
    </source>
</evidence>
<reference key="2">
    <citation type="submission" date="2011-03" db="EMBL/GenBank/DDBJ databases">
        <title>Complete genome sequence of the thermoacidophilic crenarchaeon Thermoproteus uzoniensis 768-20.</title>
        <authorList>
            <person name="Mardanov A.V."/>
            <person name="Gumerov V.M."/>
            <person name="Beletsky A.V."/>
            <person name="Prokofeva M.I."/>
            <person name="Bonch-Osmolovskaya E.A."/>
            <person name="Ravin N.V."/>
            <person name="Skryabin K.G."/>
        </authorList>
    </citation>
    <scope>NUCLEOTIDE SEQUENCE</scope>
    <source>
        <strain>768-20</strain>
    </source>
</reference>
<dbReference type="OrthoDB" id="28672at2157"/>
<feature type="transmembrane region" description="Helical" evidence="1">
    <location>
        <begin position="305"/>
        <end position="329"/>
    </location>
</feature>
<feature type="transmembrane region" description="Helical" evidence="1">
    <location>
        <begin position="95"/>
        <end position="117"/>
    </location>
</feature>
<organism evidence="2 3">
    <name type="scientific">Thermoproteus uzoniensis (strain 768-20)</name>
    <dbReference type="NCBI Taxonomy" id="999630"/>
    <lineage>
        <taxon>Archaea</taxon>
        <taxon>Thermoproteota</taxon>
        <taxon>Thermoprotei</taxon>
        <taxon>Thermoproteales</taxon>
        <taxon>Thermoproteaceae</taxon>
        <taxon>Thermoproteus</taxon>
    </lineage>
</organism>
<keyword evidence="1" id="KW-0472">Membrane</keyword>
<gene>
    <name evidence="2" type="ordered locus">TUZN_0864</name>
</gene>
<sequence>MSRPGGRWRRAWRKYYLYFKQSAGRGSIASIVFLVALAVFVYRGGAGIGPAAAVQLLGFLMALAALSSAIGGRFVVSKSEIDFYFAAPISPWEYLLMRAAVMGLGFALVLASFTFSFTTLSNAPWYALALLANSASLALAVAGAPLLPWKARSLYLAYFAAAAALSFVDPPLSPLYGLVEPSPIYAAYSAALAAAMAVVMPRKYVEELATNAYGLFGRPSELMPPYPRRMAEAVMMGRPKLGRTPWEVVWATTALGARVKTVKTPYGSVEVLQRINALKLGVYISAATAALYYAATLFINDEIGLAIAAGFVYYIIQFLIASFSIGAVAGERLWLSLSADPYAYFRYRSLARAASAAAVLAPWIAAYAVQSLRFGPSLYLAAGLASAVFLYPLVGWIAAAYIGVPQIRELGLPQRQQTLSLKATLIGAAGLAYVAATMAPFAMAVAASGLPQLSAALLLAADVWTGALLALSAASLAVAVAAGAPLWNWVADKLAEEGYV</sequence>
<feature type="transmembrane region" description="Helical" evidence="1">
    <location>
        <begin position="123"/>
        <end position="147"/>
    </location>
</feature>
<protein>
    <recommendedName>
        <fullName evidence="4">ABC-2 type transport system permease protein</fullName>
    </recommendedName>
</protein>
<feature type="transmembrane region" description="Helical" evidence="1">
    <location>
        <begin position="467"/>
        <end position="490"/>
    </location>
</feature>
<dbReference type="eggNOG" id="arCOG03849">
    <property type="taxonomic scope" value="Archaea"/>
</dbReference>